<dbReference type="EMBL" id="BGZK01000257">
    <property type="protein sequence ID" value="GBP32303.1"/>
    <property type="molecule type" value="Genomic_DNA"/>
</dbReference>
<organism evidence="5 6">
    <name type="scientific">Eumeta variegata</name>
    <name type="common">Bagworm moth</name>
    <name type="synonym">Eumeta japonica</name>
    <dbReference type="NCBI Taxonomy" id="151549"/>
    <lineage>
        <taxon>Eukaryota</taxon>
        <taxon>Metazoa</taxon>
        <taxon>Ecdysozoa</taxon>
        <taxon>Arthropoda</taxon>
        <taxon>Hexapoda</taxon>
        <taxon>Insecta</taxon>
        <taxon>Pterygota</taxon>
        <taxon>Neoptera</taxon>
        <taxon>Endopterygota</taxon>
        <taxon>Lepidoptera</taxon>
        <taxon>Glossata</taxon>
        <taxon>Ditrysia</taxon>
        <taxon>Tineoidea</taxon>
        <taxon>Psychidae</taxon>
        <taxon>Oiketicinae</taxon>
        <taxon>Eumeta</taxon>
    </lineage>
</organism>
<dbReference type="InterPro" id="IPR000639">
    <property type="entry name" value="Epox_hydrolase-like"/>
</dbReference>
<dbReference type="PANTHER" id="PTHR21661">
    <property type="entry name" value="EPOXIDE HYDROLASE 1-RELATED"/>
    <property type="match status" value="1"/>
</dbReference>
<name>A0A4C1V0M8_EUMVA</name>
<keyword evidence="2" id="KW-0058">Aromatic hydrocarbons catabolism</keyword>
<keyword evidence="6" id="KW-1185">Reference proteome</keyword>
<dbReference type="Pfam" id="PF06441">
    <property type="entry name" value="EHN"/>
    <property type="match status" value="1"/>
</dbReference>
<dbReference type="InterPro" id="IPR029058">
    <property type="entry name" value="AB_hydrolase_fold"/>
</dbReference>
<comment type="caution">
    <text evidence="5">The sequence shown here is derived from an EMBL/GenBank/DDBJ whole genome shotgun (WGS) entry which is preliminary data.</text>
</comment>
<dbReference type="GO" id="GO:0097176">
    <property type="term" value="P:epoxide metabolic process"/>
    <property type="evidence" value="ECO:0007669"/>
    <property type="project" value="TreeGrafter"/>
</dbReference>
<evidence type="ECO:0000256" key="3">
    <source>
        <dbReference type="ARBA" id="ARBA00022801"/>
    </source>
</evidence>
<evidence type="ECO:0000259" key="4">
    <source>
        <dbReference type="Pfam" id="PF06441"/>
    </source>
</evidence>
<sequence length="513" mass="58347">MVNKVLVVVSLGVGFIVWRYWCQCSQPLKPPTLDLNEWWGPEHLKTTQDESIKPFKINFKPDMIKDLKDRLSRARKWTPPLEGVGFEYGFNSQYLEKVLQYWKDNYKFEAREQFLNKYPHFTTFIQGLNIHFIRVKPEVTQGVEVIPLLLLHGWPGSVREFYEIIPMLTEKRPDRNFVFEVVVPSLPGYGFSDGAVRPGLATPHIGVIMRNLMHRLGHKKFYVQGGDWGSITVSNMATLFPQEILGHHTNCPFVQQKSVMLKTLVGSIFPSLVVEQKYADRMYPLSKFYSFMIEESGYLHIQATKPDTVGVALTDSPAGLAAYILEKFSTWTVPEHKRLPDGGLTKKYTLDQLIDNLMIYWTSSSITTSMRLYSEDFSSKRRAMELDDVDIEAITSSACMASDGPAAGVLAPSLICSDAFILLHLQQYYNIFMGAVPAKHFDCVKLSPEWRRDNSIQVSAARYLDEMPVFGQLCLCENLHSLQLQPSRDVCSAYLSSVARRPGDGGDFLELIL</sequence>
<dbReference type="SUPFAM" id="SSF53474">
    <property type="entry name" value="alpha/beta-Hydrolases"/>
    <property type="match status" value="1"/>
</dbReference>
<evidence type="ECO:0000313" key="6">
    <source>
        <dbReference type="Proteomes" id="UP000299102"/>
    </source>
</evidence>
<comment type="similarity">
    <text evidence="1">Belongs to the peptidase S33 family.</text>
</comment>
<protein>
    <submittedName>
        <fullName evidence="5">Juvenile hormone epoxide hydrolase</fullName>
    </submittedName>
</protein>
<dbReference type="InterPro" id="IPR010497">
    <property type="entry name" value="Epoxide_hydro_N"/>
</dbReference>
<reference evidence="5 6" key="1">
    <citation type="journal article" date="2019" name="Commun. Biol.">
        <title>The bagworm genome reveals a unique fibroin gene that provides high tensile strength.</title>
        <authorList>
            <person name="Kono N."/>
            <person name="Nakamura H."/>
            <person name="Ohtoshi R."/>
            <person name="Tomita M."/>
            <person name="Numata K."/>
            <person name="Arakawa K."/>
        </authorList>
    </citation>
    <scope>NUCLEOTIDE SEQUENCE [LARGE SCALE GENOMIC DNA]</scope>
</reference>
<gene>
    <name evidence="5" type="primary">JHEH</name>
    <name evidence="5" type="ORF">EVAR_86136_1</name>
</gene>
<proteinExistence type="inferred from homology"/>
<dbReference type="Proteomes" id="UP000299102">
    <property type="component" value="Unassembled WGS sequence"/>
</dbReference>
<dbReference type="STRING" id="151549.A0A4C1V0M8"/>
<dbReference type="GO" id="GO:0004301">
    <property type="term" value="F:epoxide hydrolase activity"/>
    <property type="evidence" value="ECO:0007669"/>
    <property type="project" value="TreeGrafter"/>
</dbReference>
<dbReference type="PRINTS" id="PR00412">
    <property type="entry name" value="EPOXHYDRLASE"/>
</dbReference>
<dbReference type="PANTHER" id="PTHR21661:SF35">
    <property type="entry name" value="EPOXIDE HYDROLASE"/>
    <property type="match status" value="1"/>
</dbReference>
<dbReference type="Gene3D" id="3.40.50.1820">
    <property type="entry name" value="alpha/beta hydrolase"/>
    <property type="match status" value="1"/>
</dbReference>
<dbReference type="OrthoDB" id="7130006at2759"/>
<dbReference type="AlphaFoldDB" id="A0A4C1V0M8"/>
<keyword evidence="3 5" id="KW-0378">Hydrolase</keyword>
<evidence type="ECO:0000256" key="1">
    <source>
        <dbReference type="ARBA" id="ARBA00010088"/>
    </source>
</evidence>
<accession>A0A4C1V0M8</accession>
<evidence type="ECO:0000256" key="2">
    <source>
        <dbReference type="ARBA" id="ARBA00022797"/>
    </source>
</evidence>
<feature type="domain" description="Epoxide hydrolase N-terminal" evidence="4">
    <location>
        <begin position="52"/>
        <end position="161"/>
    </location>
</feature>
<evidence type="ECO:0000313" key="5">
    <source>
        <dbReference type="EMBL" id="GBP32303.1"/>
    </source>
</evidence>